<feature type="chain" id="PRO_5031088037" description="Outer membrane lipoprotein-sorting protein" evidence="2">
    <location>
        <begin position="29"/>
        <end position="288"/>
    </location>
</feature>
<protein>
    <recommendedName>
        <fullName evidence="5">Outer membrane lipoprotein-sorting protein</fullName>
    </recommendedName>
</protein>
<feature type="region of interest" description="Disordered" evidence="1">
    <location>
        <begin position="31"/>
        <end position="50"/>
    </location>
</feature>
<organism evidence="3 4">
    <name type="scientific">Granulicella aggregans</name>
    <dbReference type="NCBI Taxonomy" id="474949"/>
    <lineage>
        <taxon>Bacteria</taxon>
        <taxon>Pseudomonadati</taxon>
        <taxon>Acidobacteriota</taxon>
        <taxon>Terriglobia</taxon>
        <taxon>Terriglobales</taxon>
        <taxon>Acidobacteriaceae</taxon>
        <taxon>Granulicella</taxon>
    </lineage>
</organism>
<evidence type="ECO:0000313" key="3">
    <source>
        <dbReference type="EMBL" id="MBB5058588.1"/>
    </source>
</evidence>
<gene>
    <name evidence="3" type="ORF">HDF16_003302</name>
</gene>
<name>A0A7W7ZF75_9BACT</name>
<evidence type="ECO:0000313" key="4">
    <source>
        <dbReference type="Proteomes" id="UP000540989"/>
    </source>
</evidence>
<evidence type="ECO:0000256" key="2">
    <source>
        <dbReference type="SAM" id="SignalP"/>
    </source>
</evidence>
<proteinExistence type="predicted"/>
<sequence>MKVVPKLVVLALTAATITAMPTRLQAQASEIPSAQTAAQNGSQTNGVDQDKRGRILLDQMVAALGGDAWLNRRTAVFHGNTAAFFRGQPNLGSPPFWDFKQFADATHPEADRIEYTKKRDIVQIYTAGNGYEITYKGNKPLPADQVKDYFLRQRHSLESIINVWLKQPGIVVLYEGASQVERRQAEKVTLLGADNDAVTVELDASSHLPLRRTFESRNVQFKDHDEDVEQYDDYHLIQGVMTPLTISRYKNGDLANQRFYLDVKYNEAIEPTMFNTDLPLKAKGKTKN</sequence>
<comment type="caution">
    <text evidence="3">The sequence shown here is derived from an EMBL/GenBank/DDBJ whole genome shotgun (WGS) entry which is preliminary data.</text>
</comment>
<dbReference type="Proteomes" id="UP000540989">
    <property type="component" value="Unassembled WGS sequence"/>
</dbReference>
<feature type="compositionally biased region" description="Polar residues" evidence="1">
    <location>
        <begin position="31"/>
        <end position="47"/>
    </location>
</feature>
<keyword evidence="4" id="KW-1185">Reference proteome</keyword>
<reference evidence="3 4" key="1">
    <citation type="submission" date="2020-08" db="EMBL/GenBank/DDBJ databases">
        <title>Genomic Encyclopedia of Type Strains, Phase IV (KMG-V): Genome sequencing to study the core and pangenomes of soil and plant-associated prokaryotes.</title>
        <authorList>
            <person name="Whitman W."/>
        </authorList>
    </citation>
    <scope>NUCLEOTIDE SEQUENCE [LARGE SCALE GENOMIC DNA]</scope>
    <source>
        <strain evidence="3 4">M8UP14</strain>
    </source>
</reference>
<evidence type="ECO:0008006" key="5">
    <source>
        <dbReference type="Google" id="ProtNLM"/>
    </source>
</evidence>
<evidence type="ECO:0000256" key="1">
    <source>
        <dbReference type="SAM" id="MobiDB-lite"/>
    </source>
</evidence>
<dbReference type="AlphaFoldDB" id="A0A7W7ZF75"/>
<dbReference type="RefSeq" id="WP_184218415.1">
    <property type="nucleotide sequence ID" value="NZ_JACHIP010000004.1"/>
</dbReference>
<dbReference type="EMBL" id="JACHIP010000004">
    <property type="protein sequence ID" value="MBB5058588.1"/>
    <property type="molecule type" value="Genomic_DNA"/>
</dbReference>
<keyword evidence="2" id="KW-0732">Signal</keyword>
<feature type="signal peptide" evidence="2">
    <location>
        <begin position="1"/>
        <end position="28"/>
    </location>
</feature>
<accession>A0A7W7ZF75</accession>